<sequence length="307" mass="32846">MAQNLFLLAIATSLFAILVTCIPSQPCDPLEVAIAPQAQHALGNFSYLVGWTLAGAALSDDELDVTCNNVNNTSHGKWSQEGLNQTYIQEVVCNASHSSPNATTAVPYVIRYSTELFVTQLLHAFAPGNTAAYAYLCQNLRYLLIDGFRLDSSRVINATCTASGIKQSPRPEGALPGVQVVTAAASTFLDTISTLYATIYASAAISDSELNIYCAHAPEYVDNINTLLLNGTLVQSTLCNITQPLNVEDARATFKTLSTTAFTTVISATSNIGGYTSWLLDNLDVESMNRVGLAGEAVVFQIQDAQD</sequence>
<evidence type="ECO:0000256" key="1">
    <source>
        <dbReference type="SAM" id="SignalP"/>
    </source>
</evidence>
<feature type="signal peptide" evidence="1">
    <location>
        <begin position="1"/>
        <end position="21"/>
    </location>
</feature>
<dbReference type="AlphaFoldDB" id="A0AAN7TMA1"/>
<gene>
    <name evidence="2" type="ORF">LTR62_002471</name>
</gene>
<dbReference type="EMBL" id="JAVRRL010000017">
    <property type="protein sequence ID" value="KAK5114536.1"/>
    <property type="molecule type" value="Genomic_DNA"/>
</dbReference>
<dbReference type="Proteomes" id="UP001310890">
    <property type="component" value="Unassembled WGS sequence"/>
</dbReference>
<comment type="caution">
    <text evidence="2">The sequence shown here is derived from an EMBL/GenBank/DDBJ whole genome shotgun (WGS) entry which is preliminary data.</text>
</comment>
<feature type="chain" id="PRO_5042815917" evidence="1">
    <location>
        <begin position="22"/>
        <end position="307"/>
    </location>
</feature>
<proteinExistence type="predicted"/>
<evidence type="ECO:0000313" key="2">
    <source>
        <dbReference type="EMBL" id="KAK5114536.1"/>
    </source>
</evidence>
<evidence type="ECO:0000313" key="3">
    <source>
        <dbReference type="Proteomes" id="UP001310890"/>
    </source>
</evidence>
<name>A0AAN7TMA1_9PEZI</name>
<reference evidence="2" key="1">
    <citation type="submission" date="2023-08" db="EMBL/GenBank/DDBJ databases">
        <title>Black Yeasts Isolated from many extreme environments.</title>
        <authorList>
            <person name="Coleine C."/>
            <person name="Stajich J.E."/>
            <person name="Selbmann L."/>
        </authorList>
    </citation>
    <scope>NUCLEOTIDE SEQUENCE</scope>
    <source>
        <strain evidence="2">CCFEE 5401</strain>
    </source>
</reference>
<accession>A0AAN7TMA1</accession>
<protein>
    <submittedName>
        <fullName evidence="2">Uncharacterized protein</fullName>
    </submittedName>
</protein>
<keyword evidence="1" id="KW-0732">Signal</keyword>
<organism evidence="2 3">
    <name type="scientific">Meristemomyces frigidus</name>
    <dbReference type="NCBI Taxonomy" id="1508187"/>
    <lineage>
        <taxon>Eukaryota</taxon>
        <taxon>Fungi</taxon>
        <taxon>Dikarya</taxon>
        <taxon>Ascomycota</taxon>
        <taxon>Pezizomycotina</taxon>
        <taxon>Dothideomycetes</taxon>
        <taxon>Dothideomycetidae</taxon>
        <taxon>Mycosphaerellales</taxon>
        <taxon>Teratosphaeriaceae</taxon>
        <taxon>Meristemomyces</taxon>
    </lineage>
</organism>